<dbReference type="Proteomes" id="UP000321113">
    <property type="component" value="Unassembled WGS sequence"/>
</dbReference>
<dbReference type="PANTHER" id="PTHR30629">
    <property type="entry name" value="PROPHAGE INTEGRASE"/>
    <property type="match status" value="1"/>
</dbReference>
<keyword evidence="4" id="KW-0233">DNA recombination</keyword>
<gene>
    <name evidence="6" type="ORF">VSU01S_07380</name>
</gene>
<dbReference type="GO" id="GO:0006310">
    <property type="term" value="P:DNA recombination"/>
    <property type="evidence" value="ECO:0007669"/>
    <property type="project" value="UniProtKB-KW"/>
</dbReference>
<sequence>MNTELNFTKRTLDNLPNPLKRTRFRDSGGSGSVAGLGLDVSPTGKKTFRYEKKVNGKNIKVTLGKYPDITVEQARNLAKEQAQKIADGVNPNEEKRKQRDHINFDALFEIYTATLKLDVQAKLRRPRSLELSNTLYSLHVAPVIGKNSVIDFTRQDAKTFLNGLLAKYGYSRHNHALTLLKSMYNRAELEVNPFKDIKKIDEALHRRTRTLSGEELERLLDSLNYEDQIYRDFVLVLLFTGQRKSNVISMQWNQINFETKTWTIPSENTKNKKLHAVPLSLPVVELLTERKNKANNRESFVFPSHRSSTGHISDKGSKGGFWRRIIERADLYDSQNKANNFRMHDLRRTLATNIVNQGGSIQAISKLLGHSNISITSDVYAHLAIDNVRTELESTTLGMLGENKALNKVIDLAKIKSDILSLSEYDRQELASFIQSLSA</sequence>
<dbReference type="Gene3D" id="1.10.150.130">
    <property type="match status" value="1"/>
</dbReference>
<protein>
    <submittedName>
        <fullName evidence="6">Integrase</fullName>
    </submittedName>
</protein>
<dbReference type="CDD" id="cd00796">
    <property type="entry name" value="INT_Rci_Hp1_C"/>
    <property type="match status" value="1"/>
</dbReference>
<accession>A0A511QME9</accession>
<name>A0A511QME9_9VIBR</name>
<dbReference type="Pfam" id="PF00589">
    <property type="entry name" value="Phage_integrase"/>
    <property type="match status" value="1"/>
</dbReference>
<evidence type="ECO:0000313" key="6">
    <source>
        <dbReference type="EMBL" id="GEM78493.1"/>
    </source>
</evidence>
<dbReference type="Gene3D" id="1.10.443.10">
    <property type="entry name" value="Intergrase catalytic core"/>
    <property type="match status" value="1"/>
</dbReference>
<dbReference type="InterPro" id="IPR013762">
    <property type="entry name" value="Integrase-like_cat_sf"/>
</dbReference>
<evidence type="ECO:0000259" key="5">
    <source>
        <dbReference type="PROSITE" id="PS51898"/>
    </source>
</evidence>
<dbReference type="OrthoDB" id="9795573at2"/>
<dbReference type="InterPro" id="IPR050808">
    <property type="entry name" value="Phage_Integrase"/>
</dbReference>
<comment type="similarity">
    <text evidence="1">Belongs to the 'phage' integrase family.</text>
</comment>
<dbReference type="RefSeq" id="WP_119010958.1">
    <property type="nucleotide sequence ID" value="NZ_BJXK01000003.1"/>
</dbReference>
<keyword evidence="3" id="KW-0238">DNA-binding</keyword>
<comment type="caution">
    <text evidence="6">The sequence shown here is derived from an EMBL/GenBank/DDBJ whole genome shotgun (WGS) entry which is preliminary data.</text>
</comment>
<dbReference type="InterPro" id="IPR002104">
    <property type="entry name" value="Integrase_catalytic"/>
</dbReference>
<dbReference type="Gene3D" id="3.30.160.390">
    <property type="entry name" value="Integrase, DNA-binding domain"/>
    <property type="match status" value="1"/>
</dbReference>
<dbReference type="InterPro" id="IPR010998">
    <property type="entry name" value="Integrase_recombinase_N"/>
</dbReference>
<evidence type="ECO:0000313" key="7">
    <source>
        <dbReference type="Proteomes" id="UP000321113"/>
    </source>
</evidence>
<evidence type="ECO:0000256" key="3">
    <source>
        <dbReference type="ARBA" id="ARBA00023125"/>
    </source>
</evidence>
<reference evidence="6 7" key="1">
    <citation type="submission" date="2019-07" db="EMBL/GenBank/DDBJ databases">
        <title>Whole genome shotgun sequence of Vibrio superstes NBRC 103154.</title>
        <authorList>
            <person name="Hosoyama A."/>
            <person name="Uohara A."/>
            <person name="Ohji S."/>
            <person name="Ichikawa N."/>
        </authorList>
    </citation>
    <scope>NUCLEOTIDE SEQUENCE [LARGE SCALE GENOMIC DNA]</scope>
    <source>
        <strain evidence="6 7">NBRC 103154</strain>
    </source>
</reference>
<dbReference type="PANTHER" id="PTHR30629:SF2">
    <property type="entry name" value="PROPHAGE INTEGRASE INTS-RELATED"/>
    <property type="match status" value="1"/>
</dbReference>
<dbReference type="AlphaFoldDB" id="A0A511QME9"/>
<evidence type="ECO:0000256" key="2">
    <source>
        <dbReference type="ARBA" id="ARBA00022908"/>
    </source>
</evidence>
<dbReference type="Pfam" id="PF13356">
    <property type="entry name" value="Arm-DNA-bind_3"/>
    <property type="match status" value="1"/>
</dbReference>
<dbReference type="SUPFAM" id="SSF56349">
    <property type="entry name" value="DNA breaking-rejoining enzymes"/>
    <property type="match status" value="1"/>
</dbReference>
<dbReference type="PROSITE" id="PS51898">
    <property type="entry name" value="TYR_RECOMBINASE"/>
    <property type="match status" value="1"/>
</dbReference>
<organism evidence="6 7">
    <name type="scientific">Vibrio superstes NBRC 103154</name>
    <dbReference type="NCBI Taxonomy" id="1219062"/>
    <lineage>
        <taxon>Bacteria</taxon>
        <taxon>Pseudomonadati</taxon>
        <taxon>Pseudomonadota</taxon>
        <taxon>Gammaproteobacteria</taxon>
        <taxon>Vibrionales</taxon>
        <taxon>Vibrionaceae</taxon>
        <taxon>Vibrio</taxon>
    </lineage>
</organism>
<evidence type="ECO:0000256" key="4">
    <source>
        <dbReference type="ARBA" id="ARBA00023172"/>
    </source>
</evidence>
<dbReference type="InterPro" id="IPR038488">
    <property type="entry name" value="Integrase_DNA-bd_sf"/>
</dbReference>
<dbReference type="EMBL" id="BJXK01000003">
    <property type="protein sequence ID" value="GEM78493.1"/>
    <property type="molecule type" value="Genomic_DNA"/>
</dbReference>
<keyword evidence="7" id="KW-1185">Reference proteome</keyword>
<dbReference type="GO" id="GO:0015074">
    <property type="term" value="P:DNA integration"/>
    <property type="evidence" value="ECO:0007669"/>
    <property type="project" value="UniProtKB-KW"/>
</dbReference>
<proteinExistence type="inferred from homology"/>
<dbReference type="InterPro" id="IPR011010">
    <property type="entry name" value="DNA_brk_join_enz"/>
</dbReference>
<dbReference type="GO" id="GO:0003677">
    <property type="term" value="F:DNA binding"/>
    <property type="evidence" value="ECO:0007669"/>
    <property type="project" value="UniProtKB-KW"/>
</dbReference>
<dbReference type="InterPro" id="IPR025166">
    <property type="entry name" value="Integrase_DNA_bind_dom"/>
</dbReference>
<feature type="domain" description="Tyr recombinase" evidence="5">
    <location>
        <begin position="206"/>
        <end position="393"/>
    </location>
</feature>
<evidence type="ECO:0000256" key="1">
    <source>
        <dbReference type="ARBA" id="ARBA00008857"/>
    </source>
</evidence>
<keyword evidence="2" id="KW-0229">DNA integration</keyword>